<dbReference type="EMBL" id="LR593887">
    <property type="protein sequence ID" value="VTS04442.1"/>
    <property type="molecule type" value="Genomic_DNA"/>
</dbReference>
<dbReference type="Pfam" id="PF12850">
    <property type="entry name" value="Metallophos_2"/>
    <property type="match status" value="1"/>
</dbReference>
<evidence type="ECO:0000313" key="4">
    <source>
        <dbReference type="Proteomes" id="UP000464378"/>
    </source>
</evidence>
<organism evidence="3">
    <name type="scientific">Tuwongella immobilis</name>
    <dbReference type="NCBI Taxonomy" id="692036"/>
    <lineage>
        <taxon>Bacteria</taxon>
        <taxon>Pseudomonadati</taxon>
        <taxon>Planctomycetota</taxon>
        <taxon>Planctomycetia</taxon>
        <taxon>Gemmatales</taxon>
        <taxon>Gemmataceae</taxon>
        <taxon>Tuwongella</taxon>
    </lineage>
</organism>
<accession>A0A6C2YQA8</accession>
<dbReference type="EMBL" id="LR586016">
    <property type="protein sequence ID" value="VIP03537.1"/>
    <property type="molecule type" value="Genomic_DNA"/>
</dbReference>
<sequence length="588" mass="66116">MARKPGVWFPVPKSVDSIEWLGPGLPIPNDQLMGWLCDPLGEELRHKVGVTGARDGSAKLTTRLLQIHGWFFKTDHAKAGPELAPIHSSWMRQVELASRTPFWHPQKSWFLIVADPLVWPVSISPVLRTLREHTDIDHRFELFARMIGWSLEISRDLQIGLDVNPSNFGTEGDSDRLVYLDDETYPPLQLRDVAEAISARIPEEPTVSTPHWQLWGKRLQSVFQPFCTGIDEWLELITGIRDYPLTDRFIPARESVLGGLLQGHPRLDRSMRGGSITIEIRHPVVPVAPIPPPIANPPAAAQPMPPESISRNPAPIVPVPAIELPSPVEVPPWVPPLPPQGGLTCVFADVHGNLPALEAVLSYAEELGVDEYLFLGDVVGYGPFPNECIRRLQGLPRLTAIRGNHDHFASQPEFRGEDFNRVAREALRWTRDVLGAAEREWLANLPVEAGIGNWRAYHGAPYCPDRFSAYVYEPTYRDNLNRLEQMGVQVCFYGHTHVPFIHRRSSFGDEKLTPDPMRLFRPGETLLINPGSVGQPRDGDSRAAILIWDRRTDWVRFHRIDYPLESMISANRAAGLPDDLSARLEIGR</sequence>
<dbReference type="GO" id="GO:0005737">
    <property type="term" value="C:cytoplasm"/>
    <property type="evidence" value="ECO:0007669"/>
    <property type="project" value="TreeGrafter"/>
</dbReference>
<comment type="similarity">
    <text evidence="1">Belongs to the metallophosphoesterase superfamily. YfcE family.</text>
</comment>
<dbReference type="Proteomes" id="UP000464378">
    <property type="component" value="Chromosome"/>
</dbReference>
<gene>
    <name evidence="3" type="ORF">GMBLW1_04230</name>
</gene>
<reference evidence="3" key="1">
    <citation type="submission" date="2019-04" db="EMBL/GenBank/DDBJ databases">
        <authorList>
            <consortium name="Science for Life Laboratories"/>
        </authorList>
    </citation>
    <scope>NUCLEOTIDE SEQUENCE</scope>
    <source>
        <strain evidence="3">MBLW1</strain>
    </source>
</reference>
<protein>
    <recommendedName>
        <fullName evidence="2">Calcineurin-like phosphoesterase domain-containing protein</fullName>
    </recommendedName>
</protein>
<dbReference type="AlphaFoldDB" id="A0A6C2YQA8"/>
<evidence type="ECO:0000313" key="3">
    <source>
        <dbReference type="EMBL" id="VIP03537.1"/>
    </source>
</evidence>
<dbReference type="InterPro" id="IPR050126">
    <property type="entry name" value="Ap4A_hydrolase"/>
</dbReference>
<evidence type="ECO:0000256" key="1">
    <source>
        <dbReference type="ARBA" id="ARBA00008950"/>
    </source>
</evidence>
<name>A0A6C2YQA8_9BACT</name>
<dbReference type="Gene3D" id="3.60.21.10">
    <property type="match status" value="1"/>
</dbReference>
<dbReference type="KEGG" id="tim:GMBLW1_04230"/>
<dbReference type="InterPro" id="IPR029052">
    <property type="entry name" value="Metallo-depent_PP-like"/>
</dbReference>
<dbReference type="SUPFAM" id="SSF56300">
    <property type="entry name" value="Metallo-dependent phosphatases"/>
    <property type="match status" value="1"/>
</dbReference>
<keyword evidence="4" id="KW-1185">Reference proteome</keyword>
<proteinExistence type="inferred from homology"/>
<dbReference type="RefSeq" id="WP_162658669.1">
    <property type="nucleotide sequence ID" value="NZ_LR593887.1"/>
</dbReference>
<evidence type="ECO:0000259" key="2">
    <source>
        <dbReference type="Pfam" id="PF12850"/>
    </source>
</evidence>
<dbReference type="PANTHER" id="PTHR42850">
    <property type="entry name" value="METALLOPHOSPHOESTERASE"/>
    <property type="match status" value="1"/>
</dbReference>
<dbReference type="InParanoid" id="A0A6C2YQA8"/>
<dbReference type="GO" id="GO:0016791">
    <property type="term" value="F:phosphatase activity"/>
    <property type="evidence" value="ECO:0007669"/>
    <property type="project" value="TreeGrafter"/>
</dbReference>
<feature type="domain" description="Calcineurin-like phosphoesterase" evidence="2">
    <location>
        <begin position="345"/>
        <end position="545"/>
    </location>
</feature>
<dbReference type="InterPro" id="IPR024654">
    <property type="entry name" value="Calcineurin-like_PHP_lpxH"/>
</dbReference>
<dbReference type="PANTHER" id="PTHR42850:SF2">
    <property type="entry name" value="BLL5683 PROTEIN"/>
    <property type="match status" value="1"/>
</dbReference>